<evidence type="ECO:0000313" key="3">
    <source>
        <dbReference type="Proteomes" id="UP001321760"/>
    </source>
</evidence>
<comment type="caution">
    <text evidence="2">The sequence shown here is derived from an EMBL/GenBank/DDBJ whole genome shotgun (WGS) entry which is preliminary data.</text>
</comment>
<dbReference type="EMBL" id="MU865932">
    <property type="protein sequence ID" value="KAK4450616.1"/>
    <property type="molecule type" value="Genomic_DNA"/>
</dbReference>
<proteinExistence type="predicted"/>
<feature type="compositionally biased region" description="Low complexity" evidence="1">
    <location>
        <begin position="87"/>
        <end position="104"/>
    </location>
</feature>
<dbReference type="AlphaFoldDB" id="A0AAV9GSK2"/>
<feature type="region of interest" description="Disordered" evidence="1">
    <location>
        <begin position="83"/>
        <end position="107"/>
    </location>
</feature>
<reference evidence="2" key="2">
    <citation type="submission" date="2023-05" db="EMBL/GenBank/DDBJ databases">
        <authorList>
            <consortium name="Lawrence Berkeley National Laboratory"/>
            <person name="Steindorff A."/>
            <person name="Hensen N."/>
            <person name="Bonometti L."/>
            <person name="Westerberg I."/>
            <person name="Brannstrom I.O."/>
            <person name="Guillou S."/>
            <person name="Cros-Aarteil S."/>
            <person name="Calhoun S."/>
            <person name="Haridas S."/>
            <person name="Kuo A."/>
            <person name="Mondo S."/>
            <person name="Pangilinan J."/>
            <person name="Riley R."/>
            <person name="Labutti K."/>
            <person name="Andreopoulos B."/>
            <person name="Lipzen A."/>
            <person name="Chen C."/>
            <person name="Yanf M."/>
            <person name="Daum C."/>
            <person name="Ng V."/>
            <person name="Clum A."/>
            <person name="Ohm R."/>
            <person name="Martin F."/>
            <person name="Silar P."/>
            <person name="Natvig D."/>
            <person name="Lalanne C."/>
            <person name="Gautier V."/>
            <person name="Ament-Velasquez S.L."/>
            <person name="Kruys A."/>
            <person name="Hutchinson M.I."/>
            <person name="Powell A.J."/>
            <person name="Barry K."/>
            <person name="Miller A.N."/>
            <person name="Grigoriev I.V."/>
            <person name="Debuchy R."/>
            <person name="Gladieux P."/>
            <person name="Thoren M.H."/>
            <person name="Johannesson H."/>
        </authorList>
    </citation>
    <scope>NUCLEOTIDE SEQUENCE</scope>
    <source>
        <strain evidence="2">PSN243</strain>
    </source>
</reference>
<reference evidence="2" key="1">
    <citation type="journal article" date="2023" name="Mol. Phylogenet. Evol.">
        <title>Genome-scale phylogeny and comparative genomics of the fungal order Sordariales.</title>
        <authorList>
            <person name="Hensen N."/>
            <person name="Bonometti L."/>
            <person name="Westerberg I."/>
            <person name="Brannstrom I.O."/>
            <person name="Guillou S."/>
            <person name="Cros-Aarteil S."/>
            <person name="Calhoun S."/>
            <person name="Haridas S."/>
            <person name="Kuo A."/>
            <person name="Mondo S."/>
            <person name="Pangilinan J."/>
            <person name="Riley R."/>
            <person name="LaButti K."/>
            <person name="Andreopoulos B."/>
            <person name="Lipzen A."/>
            <person name="Chen C."/>
            <person name="Yan M."/>
            <person name="Daum C."/>
            <person name="Ng V."/>
            <person name="Clum A."/>
            <person name="Steindorff A."/>
            <person name="Ohm R.A."/>
            <person name="Martin F."/>
            <person name="Silar P."/>
            <person name="Natvig D.O."/>
            <person name="Lalanne C."/>
            <person name="Gautier V."/>
            <person name="Ament-Velasquez S.L."/>
            <person name="Kruys A."/>
            <person name="Hutchinson M.I."/>
            <person name="Powell A.J."/>
            <person name="Barry K."/>
            <person name="Miller A.N."/>
            <person name="Grigoriev I.V."/>
            <person name="Debuchy R."/>
            <person name="Gladieux P."/>
            <person name="Hiltunen Thoren M."/>
            <person name="Johannesson H."/>
        </authorList>
    </citation>
    <scope>NUCLEOTIDE SEQUENCE</scope>
    <source>
        <strain evidence="2">PSN243</strain>
    </source>
</reference>
<dbReference type="Proteomes" id="UP001321760">
    <property type="component" value="Unassembled WGS sequence"/>
</dbReference>
<keyword evidence="3" id="KW-1185">Reference proteome</keyword>
<gene>
    <name evidence="2" type="ORF">QBC34DRAFT_493838</name>
</gene>
<sequence>MATTTTLRYSHPNVDASDAAKSFRWEKGVPVTPFWDGLDWVICTHFLRNFTPDQLPTLPIDASNSSNLTTKERTQLLLKILQDKQRSSTSSTTTTTSPSNSPEVTPEEAETLLFSIHLLQKNLGLVSAAGESIRALVAARGGDSAFQQTLAHQLIDEGKYAEAEAMIRPACEEIDASGLGKNSPQGIGFQRTLLEALWRQGGGKRAEAEGVVREVEGRIEGMRGGRFEVYGDAEREELGRLLGELRG</sequence>
<protein>
    <submittedName>
        <fullName evidence="2">Uncharacterized protein</fullName>
    </submittedName>
</protein>
<accession>A0AAV9GSK2</accession>
<evidence type="ECO:0000256" key="1">
    <source>
        <dbReference type="SAM" id="MobiDB-lite"/>
    </source>
</evidence>
<organism evidence="2 3">
    <name type="scientific">Podospora aff. communis PSN243</name>
    <dbReference type="NCBI Taxonomy" id="3040156"/>
    <lineage>
        <taxon>Eukaryota</taxon>
        <taxon>Fungi</taxon>
        <taxon>Dikarya</taxon>
        <taxon>Ascomycota</taxon>
        <taxon>Pezizomycotina</taxon>
        <taxon>Sordariomycetes</taxon>
        <taxon>Sordariomycetidae</taxon>
        <taxon>Sordariales</taxon>
        <taxon>Podosporaceae</taxon>
        <taxon>Podospora</taxon>
    </lineage>
</organism>
<name>A0AAV9GSK2_9PEZI</name>
<evidence type="ECO:0000313" key="2">
    <source>
        <dbReference type="EMBL" id="KAK4450616.1"/>
    </source>
</evidence>